<feature type="domain" description="DUF6286" evidence="3">
    <location>
        <begin position="120"/>
        <end position="224"/>
    </location>
</feature>
<evidence type="ECO:0000259" key="3">
    <source>
        <dbReference type="Pfam" id="PF19803"/>
    </source>
</evidence>
<keyword evidence="2" id="KW-1133">Transmembrane helix</keyword>
<dbReference type="Proteomes" id="UP000199111">
    <property type="component" value="Unassembled WGS sequence"/>
</dbReference>
<dbReference type="AlphaFoldDB" id="A0A1I3ZV48"/>
<feature type="transmembrane region" description="Helical" evidence="2">
    <location>
        <begin position="59"/>
        <end position="85"/>
    </location>
</feature>
<dbReference type="InterPro" id="IPR046253">
    <property type="entry name" value="DUF6286"/>
</dbReference>
<reference evidence="5" key="1">
    <citation type="submission" date="2016-10" db="EMBL/GenBank/DDBJ databases">
        <authorList>
            <person name="Varghese N."/>
            <person name="Submissions S."/>
        </authorList>
    </citation>
    <scope>NUCLEOTIDE SEQUENCE [LARGE SCALE GENOMIC DNA]</scope>
    <source>
        <strain evidence="5">CGMCC 4.2126</strain>
    </source>
</reference>
<dbReference type="Pfam" id="PF19803">
    <property type="entry name" value="DUF6286"/>
    <property type="match status" value="1"/>
</dbReference>
<keyword evidence="2" id="KW-0812">Transmembrane</keyword>
<evidence type="ECO:0000313" key="4">
    <source>
        <dbReference type="EMBL" id="SFK47581.1"/>
    </source>
</evidence>
<organism evidence="4 5">
    <name type="scientific">Streptosporangium canum</name>
    <dbReference type="NCBI Taxonomy" id="324952"/>
    <lineage>
        <taxon>Bacteria</taxon>
        <taxon>Bacillati</taxon>
        <taxon>Actinomycetota</taxon>
        <taxon>Actinomycetes</taxon>
        <taxon>Streptosporangiales</taxon>
        <taxon>Streptosporangiaceae</taxon>
        <taxon>Streptosporangium</taxon>
    </lineage>
</organism>
<sequence>MTATSGPSHRTSGASPAPETPAAPGAALTEQAPPPTPAAVPRNRAADRAAIKAFRPRRVVPAVITAALMTVIGVLVAVETISALLGRPVRWVPYDRMLGWASSTPWSDPWVMLGASVVTALGLLLVLLALVPGRPRFIPARTGDPDLVIGVQRRGFTRSLAHAARQVQGVDHARVRLHGTTAQVTAGSHLRDTTGLAEAVRLAVADRIAALAPVDDYPVRVNLRGR</sequence>
<protein>
    <recommendedName>
        <fullName evidence="3">DUF6286 domain-containing protein</fullName>
    </recommendedName>
</protein>
<proteinExistence type="predicted"/>
<name>A0A1I3ZV48_9ACTN</name>
<evidence type="ECO:0000256" key="2">
    <source>
        <dbReference type="SAM" id="Phobius"/>
    </source>
</evidence>
<evidence type="ECO:0000256" key="1">
    <source>
        <dbReference type="SAM" id="MobiDB-lite"/>
    </source>
</evidence>
<feature type="compositionally biased region" description="Polar residues" evidence="1">
    <location>
        <begin position="1"/>
        <end position="10"/>
    </location>
</feature>
<feature type="region of interest" description="Disordered" evidence="1">
    <location>
        <begin position="1"/>
        <end position="43"/>
    </location>
</feature>
<keyword evidence="2" id="KW-0472">Membrane</keyword>
<dbReference type="EMBL" id="FOQY01000026">
    <property type="protein sequence ID" value="SFK47581.1"/>
    <property type="molecule type" value="Genomic_DNA"/>
</dbReference>
<feature type="compositionally biased region" description="Low complexity" evidence="1">
    <location>
        <begin position="11"/>
        <end position="27"/>
    </location>
</feature>
<accession>A0A1I3ZV48</accession>
<keyword evidence="5" id="KW-1185">Reference proteome</keyword>
<feature type="transmembrane region" description="Helical" evidence="2">
    <location>
        <begin position="110"/>
        <end position="131"/>
    </location>
</feature>
<gene>
    <name evidence="4" type="ORF">SAMN05216275_12646</name>
</gene>
<evidence type="ECO:0000313" key="5">
    <source>
        <dbReference type="Proteomes" id="UP000199111"/>
    </source>
</evidence>